<protein>
    <submittedName>
        <fullName evidence="2">Uncharacterized protein</fullName>
    </submittedName>
</protein>
<name>A0ABN7AAI9_9HEMI</name>
<dbReference type="EMBL" id="AP028909">
    <property type="protein sequence ID" value="BES89331.1"/>
    <property type="molecule type" value="Genomic_DNA"/>
</dbReference>
<organism evidence="2 3">
    <name type="scientific">Nesidiocoris tenuis</name>
    <dbReference type="NCBI Taxonomy" id="355587"/>
    <lineage>
        <taxon>Eukaryota</taxon>
        <taxon>Metazoa</taxon>
        <taxon>Ecdysozoa</taxon>
        <taxon>Arthropoda</taxon>
        <taxon>Hexapoda</taxon>
        <taxon>Insecta</taxon>
        <taxon>Pterygota</taxon>
        <taxon>Neoptera</taxon>
        <taxon>Paraneoptera</taxon>
        <taxon>Hemiptera</taxon>
        <taxon>Heteroptera</taxon>
        <taxon>Panheteroptera</taxon>
        <taxon>Cimicomorpha</taxon>
        <taxon>Miridae</taxon>
        <taxon>Dicyphina</taxon>
        <taxon>Nesidiocoris</taxon>
    </lineage>
</organism>
<gene>
    <name evidence="2" type="ORF">NTJ_02138</name>
</gene>
<evidence type="ECO:0000313" key="3">
    <source>
        <dbReference type="Proteomes" id="UP001307889"/>
    </source>
</evidence>
<feature type="region of interest" description="Disordered" evidence="1">
    <location>
        <begin position="1"/>
        <end position="20"/>
    </location>
</feature>
<evidence type="ECO:0000313" key="2">
    <source>
        <dbReference type="EMBL" id="BES89331.1"/>
    </source>
</evidence>
<reference evidence="2 3" key="1">
    <citation type="submission" date="2023-09" db="EMBL/GenBank/DDBJ databases">
        <title>Nesidiocoris tenuis whole genome shotgun sequence.</title>
        <authorList>
            <person name="Shibata T."/>
            <person name="Shimoda M."/>
            <person name="Kobayashi T."/>
            <person name="Uehara T."/>
        </authorList>
    </citation>
    <scope>NUCLEOTIDE SEQUENCE [LARGE SCALE GENOMIC DNA]</scope>
    <source>
        <strain evidence="2 3">Japan</strain>
    </source>
</reference>
<accession>A0ABN7AAI9</accession>
<evidence type="ECO:0000256" key="1">
    <source>
        <dbReference type="SAM" id="MobiDB-lite"/>
    </source>
</evidence>
<sequence>MLPLGDESPAQLENSRRTRIEKRVRLPTNGVPESIALAALGLPPFFESARPRDWRSIQTFKRAAVTYKIPNYIFFERESDSNR</sequence>
<keyword evidence="3" id="KW-1185">Reference proteome</keyword>
<dbReference type="Proteomes" id="UP001307889">
    <property type="component" value="Chromosome 1"/>
</dbReference>
<proteinExistence type="predicted"/>